<feature type="region of interest" description="Disordered" evidence="5">
    <location>
        <begin position="72"/>
        <end position="95"/>
    </location>
</feature>
<dbReference type="InterPro" id="IPR010541">
    <property type="entry name" value="Prp3_C"/>
</dbReference>
<comment type="caution">
    <text evidence="8">The sequence shown here is derived from an EMBL/GenBank/DDBJ whole genome shotgun (WGS) entry which is preliminary data.</text>
</comment>
<dbReference type="Pfam" id="PF06544">
    <property type="entry name" value="Prp3_C"/>
    <property type="match status" value="1"/>
</dbReference>
<keyword evidence="9" id="KW-1185">Reference proteome</keyword>
<comment type="subcellular location">
    <subcellularLocation>
        <location evidence="1">Nucleus</location>
    </subcellularLocation>
</comment>
<reference evidence="8 9" key="1">
    <citation type="submission" date="2016-04" db="EMBL/GenBank/DDBJ databases">
        <title>The genome of Intoshia linei affirms orthonectids as highly simplified spiralians.</title>
        <authorList>
            <person name="Mikhailov K.V."/>
            <person name="Slusarev G.S."/>
            <person name="Nikitin M.A."/>
            <person name="Logacheva M.D."/>
            <person name="Penin A."/>
            <person name="Aleoshin V."/>
            <person name="Panchin Y.V."/>
        </authorList>
    </citation>
    <scope>NUCLEOTIDE SEQUENCE [LARGE SCALE GENOMIC DNA]</scope>
    <source>
        <strain evidence="8">Intl2013</strain>
        <tissue evidence="8">Whole animal</tissue>
    </source>
</reference>
<evidence type="ECO:0000313" key="8">
    <source>
        <dbReference type="EMBL" id="OAF68412.1"/>
    </source>
</evidence>
<keyword evidence="2" id="KW-0507">mRNA processing</keyword>
<dbReference type="PANTHER" id="PTHR14212">
    <property type="entry name" value="U4/U6-ASSOCIATED RNA SPLICING FACTOR-RELATED"/>
    <property type="match status" value="1"/>
</dbReference>
<sequence>MYQEYTDSIRKYISHIKCENESKLLLHALRWVEKGYSLEKMENRCFSYINKSDSKYLSMKIHKLVKSKVSKRMKGPIQEIDRKRPRSKSPAPKQFSNENVKILLEEARKKLEMKKIQMNLDTIKVSVDEDDENDSLSVLNARIASGMYASGIVQAPLILDKTGRTISMQTGRAVVLEQNMPTLKANLRVGKSRITKKLTVVSKHIVKDEPAPIPSLKIKQISRTKLQKKDFHHDPNINVKSSGRDQRPLKLNTPGKYERIANRLRSQAKLEALQSNITAVAKETGILKAAKLAAIQPSAKSIEMVETDVEWWDSLILNDQNYENFIVDKLCGITNLIEHPVEVKPSDYPTKPINIKLKLTKKECKKLRRQERSINLKEHQEKIRLGLLPPLAPKVRISNLMRVLGSEAVLDPTKVESYVRSQMEKRQKTHIEANESRKLSHDQKIEKIASKVRQDTNCGFLTTVYLVRSLANPSHKFKVEANAKELMLTGILALYHDFCLVVVEGGKKQQKKYKRLMMHRIKWNDNLPKMTEKFAKLKDNKCNILWEGHVKESSFEDFKVKLCPNEKFAREIFRRNKAEHYWDLAFTKAVIDNAD</sequence>
<evidence type="ECO:0000256" key="1">
    <source>
        <dbReference type="ARBA" id="ARBA00004123"/>
    </source>
</evidence>
<evidence type="ECO:0000259" key="6">
    <source>
        <dbReference type="Pfam" id="PF06544"/>
    </source>
</evidence>
<dbReference type="InterPro" id="IPR027104">
    <property type="entry name" value="Prp3"/>
</dbReference>
<feature type="region of interest" description="Disordered" evidence="5">
    <location>
        <begin position="230"/>
        <end position="252"/>
    </location>
</feature>
<dbReference type="InterPro" id="IPR013881">
    <property type="entry name" value="Pre-mRNA_splic_Prp3_dom"/>
</dbReference>
<proteinExistence type="predicted"/>
<gene>
    <name evidence="8" type="ORF">A3Q56_03870</name>
</gene>
<dbReference type="GO" id="GO:0000398">
    <property type="term" value="P:mRNA splicing, via spliceosome"/>
    <property type="evidence" value="ECO:0007669"/>
    <property type="project" value="InterPro"/>
</dbReference>
<evidence type="ECO:0000256" key="2">
    <source>
        <dbReference type="ARBA" id="ARBA00022664"/>
    </source>
</evidence>
<dbReference type="OrthoDB" id="10264544at2759"/>
<dbReference type="Pfam" id="PF08572">
    <property type="entry name" value="PRP3"/>
    <property type="match status" value="1"/>
</dbReference>
<feature type="domain" description="Pre-mRNA-splicing factor 3" evidence="7">
    <location>
        <begin position="233"/>
        <end position="439"/>
    </location>
</feature>
<feature type="domain" description="Small nuclear ribonucleoprotein Prp3 C-terminal" evidence="6">
    <location>
        <begin position="464"/>
        <end position="585"/>
    </location>
</feature>
<evidence type="ECO:0000256" key="4">
    <source>
        <dbReference type="ARBA" id="ARBA00023242"/>
    </source>
</evidence>
<evidence type="ECO:0000256" key="3">
    <source>
        <dbReference type="ARBA" id="ARBA00023187"/>
    </source>
</evidence>
<evidence type="ECO:0000313" key="9">
    <source>
        <dbReference type="Proteomes" id="UP000078046"/>
    </source>
</evidence>
<dbReference type="CDD" id="cd24162">
    <property type="entry name" value="Prp3_C"/>
    <property type="match status" value="1"/>
</dbReference>
<dbReference type="GO" id="GO:0046540">
    <property type="term" value="C:U4/U6 x U5 tri-snRNP complex"/>
    <property type="evidence" value="ECO:0007669"/>
    <property type="project" value="InterPro"/>
</dbReference>
<evidence type="ECO:0000259" key="7">
    <source>
        <dbReference type="Pfam" id="PF08572"/>
    </source>
</evidence>
<name>A0A177B3V2_9BILA</name>
<accession>A0A177B3V2</accession>
<evidence type="ECO:0000256" key="5">
    <source>
        <dbReference type="SAM" id="MobiDB-lite"/>
    </source>
</evidence>
<dbReference type="AlphaFoldDB" id="A0A177B3V2"/>
<keyword evidence="3" id="KW-0508">mRNA splicing</keyword>
<dbReference type="Proteomes" id="UP000078046">
    <property type="component" value="Unassembled WGS sequence"/>
</dbReference>
<dbReference type="PANTHER" id="PTHR14212:SF0">
    <property type="entry name" value="U4_U6 SMALL NUCLEAR RIBONUCLEOPROTEIN PRP3"/>
    <property type="match status" value="1"/>
</dbReference>
<protein>
    <submittedName>
        <fullName evidence="8">Pre-mRNA-splicing factor 3</fullName>
    </submittedName>
</protein>
<keyword evidence="4" id="KW-0539">Nucleus</keyword>
<dbReference type="EMBL" id="LWCA01000450">
    <property type="protein sequence ID" value="OAF68412.1"/>
    <property type="molecule type" value="Genomic_DNA"/>
</dbReference>
<organism evidence="8 9">
    <name type="scientific">Intoshia linei</name>
    <dbReference type="NCBI Taxonomy" id="1819745"/>
    <lineage>
        <taxon>Eukaryota</taxon>
        <taxon>Metazoa</taxon>
        <taxon>Spiralia</taxon>
        <taxon>Lophotrochozoa</taxon>
        <taxon>Mesozoa</taxon>
        <taxon>Orthonectida</taxon>
        <taxon>Rhopaluridae</taxon>
        <taxon>Intoshia</taxon>
    </lineage>
</organism>